<dbReference type="OrthoDB" id="1650885at2"/>
<geneLocation type="plasmid" evidence="1 2">
    <name>EAL2_808p</name>
</geneLocation>
<organism evidence="1 2">
    <name type="scientific">Peptoclostridium acidaminophilum DSM 3953</name>
    <dbReference type="NCBI Taxonomy" id="1286171"/>
    <lineage>
        <taxon>Bacteria</taxon>
        <taxon>Bacillati</taxon>
        <taxon>Bacillota</taxon>
        <taxon>Clostridia</taxon>
        <taxon>Peptostreptococcales</taxon>
        <taxon>Peptoclostridiaceae</taxon>
        <taxon>Peptoclostridium</taxon>
    </lineage>
</organism>
<keyword evidence="1" id="KW-0614">Plasmid</keyword>
<reference evidence="1 2" key="1">
    <citation type="journal article" date="2014" name="Genome Announc.">
        <title>Complete Genome Sequence of Amino Acid-Utilizing Eubacterium acidaminophilum al-2 (DSM 3953).</title>
        <authorList>
            <person name="Poehlein A."/>
            <person name="Andreesen J.R."/>
            <person name="Daniel R."/>
        </authorList>
    </citation>
    <scope>NUCLEOTIDE SEQUENCE [LARGE SCALE GENOMIC DNA]</scope>
    <source>
        <strain evidence="1 2">DSM 3953</strain>
        <plasmid evidence="2">Plasmid EAL2_808p</plasmid>
    </source>
</reference>
<sequence length="135" mass="15578">MEVMDKVATCIEDQACYAEFQIMLEEAPIMLYITRLTGRIRLLLSEKLIYKKRLYFLGMKLATESGIDEEVKLGILILGFFKNDLTRQIIKILGLNSTLTIYAVETSKNFPDHNEFLFELAKKNLGVRHEQTNLS</sequence>
<keyword evidence="2" id="KW-1185">Reference proteome</keyword>
<gene>
    <name evidence="1" type="ORF">EAL2_808p05840</name>
</gene>
<evidence type="ECO:0000313" key="2">
    <source>
        <dbReference type="Proteomes" id="UP000019591"/>
    </source>
</evidence>
<evidence type="ECO:0000313" key="1">
    <source>
        <dbReference type="EMBL" id="AHM58087.1"/>
    </source>
</evidence>
<dbReference type="EMBL" id="CP007453">
    <property type="protein sequence ID" value="AHM58087.1"/>
    <property type="molecule type" value="Genomic_DNA"/>
</dbReference>
<dbReference type="HOGENOM" id="CLU_1882630_0_0_9"/>
<accession>W8TPP5</accession>
<dbReference type="Proteomes" id="UP000019591">
    <property type="component" value="Plasmid EAL2_808p"/>
</dbReference>
<dbReference type="AlphaFoldDB" id="W8TPP5"/>
<protein>
    <submittedName>
        <fullName evidence="1">Uncharacterized protein</fullName>
    </submittedName>
</protein>
<dbReference type="KEGG" id="eac:EAL2_808p05840"/>
<dbReference type="PATRIC" id="fig|1286171.3.peg.2768"/>
<name>W8TPP5_PEPAC</name>
<proteinExistence type="predicted"/>
<dbReference type="RefSeq" id="WP_025436933.1">
    <property type="nucleotide sequence ID" value="NZ_CP007453.1"/>
</dbReference>